<dbReference type="PANTHER" id="PTHR24058">
    <property type="entry name" value="DUAL SPECIFICITY PROTEIN KINASE"/>
    <property type="match status" value="1"/>
</dbReference>
<feature type="domain" description="Protein kinase" evidence="9">
    <location>
        <begin position="420"/>
        <end position="797"/>
    </location>
</feature>
<evidence type="ECO:0000313" key="10">
    <source>
        <dbReference type="EMBL" id="SGZ51409.1"/>
    </source>
</evidence>
<evidence type="ECO:0000256" key="3">
    <source>
        <dbReference type="ARBA" id="ARBA00022679"/>
    </source>
</evidence>
<dbReference type="Gene3D" id="3.30.200.20">
    <property type="entry name" value="Phosphorylase Kinase, domain 1"/>
    <property type="match status" value="1"/>
</dbReference>
<dbReference type="Pfam" id="PF00069">
    <property type="entry name" value="Pkinase"/>
    <property type="match status" value="1"/>
</dbReference>
<organism evidence="10 11">
    <name type="scientific">Sungouiella intermedia</name>
    <dbReference type="NCBI Taxonomy" id="45354"/>
    <lineage>
        <taxon>Eukaryota</taxon>
        <taxon>Fungi</taxon>
        <taxon>Dikarya</taxon>
        <taxon>Ascomycota</taxon>
        <taxon>Saccharomycotina</taxon>
        <taxon>Pichiomycetes</taxon>
        <taxon>Metschnikowiaceae</taxon>
        <taxon>Sungouiella</taxon>
    </lineage>
</organism>
<name>A0A1L0BJ64_9ASCO</name>
<comment type="similarity">
    <text evidence="1">Belongs to the protein kinase superfamily. CMGC Ser/Thr protein kinase family. MNB/DYRK subfamily.</text>
</comment>
<evidence type="ECO:0000256" key="4">
    <source>
        <dbReference type="ARBA" id="ARBA00022741"/>
    </source>
</evidence>
<dbReference type="InterPro" id="IPR050494">
    <property type="entry name" value="Ser_Thr_dual-spec_kinase"/>
</dbReference>
<feature type="compositionally biased region" description="Polar residues" evidence="8">
    <location>
        <begin position="272"/>
        <end position="292"/>
    </location>
</feature>
<dbReference type="GO" id="GO:0005524">
    <property type="term" value="F:ATP binding"/>
    <property type="evidence" value="ECO:0007669"/>
    <property type="project" value="UniProtKB-UniRule"/>
</dbReference>
<feature type="region of interest" description="Disordered" evidence="8">
    <location>
        <begin position="1"/>
        <end position="61"/>
    </location>
</feature>
<evidence type="ECO:0000256" key="8">
    <source>
        <dbReference type="SAM" id="MobiDB-lite"/>
    </source>
</evidence>
<evidence type="ECO:0000256" key="7">
    <source>
        <dbReference type="PROSITE-ProRule" id="PRU10141"/>
    </source>
</evidence>
<dbReference type="GO" id="GO:0004674">
    <property type="term" value="F:protein serine/threonine kinase activity"/>
    <property type="evidence" value="ECO:0007669"/>
    <property type="project" value="UniProtKB-KW"/>
</dbReference>
<keyword evidence="4 7" id="KW-0547">Nucleotide-binding</keyword>
<keyword evidence="11" id="KW-1185">Reference proteome</keyword>
<gene>
    <name evidence="10" type="ORF">SAMEA4029010_CIC11G00000004159</name>
</gene>
<dbReference type="GO" id="GO:0030447">
    <property type="term" value="P:filamentous growth"/>
    <property type="evidence" value="ECO:0007669"/>
    <property type="project" value="UniProtKB-ARBA"/>
</dbReference>
<feature type="compositionally biased region" description="Polar residues" evidence="8">
    <location>
        <begin position="39"/>
        <end position="50"/>
    </location>
</feature>
<evidence type="ECO:0000256" key="2">
    <source>
        <dbReference type="ARBA" id="ARBA00022527"/>
    </source>
</evidence>
<dbReference type="PROSITE" id="PS50011">
    <property type="entry name" value="PROTEIN_KINASE_DOM"/>
    <property type="match status" value="1"/>
</dbReference>
<dbReference type="InterPro" id="IPR011009">
    <property type="entry name" value="Kinase-like_dom_sf"/>
</dbReference>
<evidence type="ECO:0000259" key="9">
    <source>
        <dbReference type="PROSITE" id="PS50011"/>
    </source>
</evidence>
<feature type="region of interest" description="Disordered" evidence="8">
    <location>
        <begin position="237"/>
        <end position="292"/>
    </location>
</feature>
<evidence type="ECO:0000256" key="6">
    <source>
        <dbReference type="ARBA" id="ARBA00022840"/>
    </source>
</evidence>
<dbReference type="InterPro" id="IPR017441">
    <property type="entry name" value="Protein_kinase_ATP_BS"/>
</dbReference>
<dbReference type="PANTHER" id="PTHR24058:SF22">
    <property type="entry name" value="DUAL SPECIFICITY TYROSINE-PHOSPHORYLATION-REGULATED KINASE 4"/>
    <property type="match status" value="1"/>
</dbReference>
<dbReference type="PROSITE" id="PS00108">
    <property type="entry name" value="PROTEIN_KINASE_ST"/>
    <property type="match status" value="1"/>
</dbReference>
<dbReference type="Proteomes" id="UP000182334">
    <property type="component" value="Chromosome III"/>
</dbReference>
<feature type="binding site" evidence="7">
    <location>
        <position position="454"/>
    </location>
    <ligand>
        <name>ATP</name>
        <dbReference type="ChEBI" id="CHEBI:30616"/>
    </ligand>
</feature>
<dbReference type="SUPFAM" id="SSF56112">
    <property type="entry name" value="Protein kinase-like (PK-like)"/>
    <property type="match status" value="1"/>
</dbReference>
<reference evidence="10 11" key="1">
    <citation type="submission" date="2016-10" db="EMBL/GenBank/DDBJ databases">
        <authorList>
            <person name="de Groot N.N."/>
        </authorList>
    </citation>
    <scope>NUCLEOTIDE SEQUENCE [LARGE SCALE GENOMIC DNA]</scope>
    <source>
        <strain evidence="10 11">CBS 141442</strain>
    </source>
</reference>
<feature type="region of interest" description="Disordered" evidence="8">
    <location>
        <begin position="74"/>
        <end position="172"/>
    </location>
</feature>
<dbReference type="GO" id="GO:0005856">
    <property type="term" value="C:cytoskeleton"/>
    <property type="evidence" value="ECO:0007669"/>
    <property type="project" value="TreeGrafter"/>
</dbReference>
<dbReference type="SMART" id="SM00220">
    <property type="entry name" value="S_TKc"/>
    <property type="match status" value="1"/>
</dbReference>
<dbReference type="PROSITE" id="PS00107">
    <property type="entry name" value="PROTEIN_KINASE_ATP"/>
    <property type="match status" value="1"/>
</dbReference>
<dbReference type="AlphaFoldDB" id="A0A1L0BJ64"/>
<keyword evidence="6 7" id="KW-0067">ATP-binding</keyword>
<dbReference type="GO" id="GO:0005737">
    <property type="term" value="C:cytoplasm"/>
    <property type="evidence" value="ECO:0007669"/>
    <property type="project" value="TreeGrafter"/>
</dbReference>
<evidence type="ECO:0000313" key="11">
    <source>
        <dbReference type="Proteomes" id="UP000182334"/>
    </source>
</evidence>
<dbReference type="Gene3D" id="1.10.510.10">
    <property type="entry name" value="Transferase(Phosphotransferase) domain 1"/>
    <property type="match status" value="1"/>
</dbReference>
<feature type="compositionally biased region" description="Low complexity" evidence="8">
    <location>
        <begin position="250"/>
        <end position="271"/>
    </location>
</feature>
<accession>A0A1L0BJ64</accession>
<keyword evidence="3" id="KW-0808">Transferase</keyword>
<keyword evidence="2" id="KW-0723">Serine/threonine-protein kinase</keyword>
<dbReference type="InterPro" id="IPR008271">
    <property type="entry name" value="Ser/Thr_kinase_AS"/>
</dbReference>
<sequence>MENKSPGLNDRFASIEIDKTTFDRQNQPKSPRKAYPQSLYPQNYPGSTPSRAPVLSTARRAESRTLLTSKIAPLSSTSLAVQKRQLHRSGLGTPNAADSPSSLKPARQKQPTDLSNCSFMQQTSSSRKKQSSSERSVAQTRAVSHSEVYNRRPAQKKRQLSRGNHLAHITNKPDVPMLTDSFGDKPTLFCNASPSRHVSTAYTSKAKEDVYTRLYNTSVQQRAKMDKTRTPLRDRNVGGALQLGAPPGMPSVSKSTIPKSSSIPKSCSISKTANLSKPPTMPRSSSIPKSMSTIPKSASSLSLASYTQDNGPSKLLTLTDMYRAIYNKDPALFEETNSLGIDMIPNPSLSSQELLDNLGHNFSIYERGEVMRKQHLYYAPQSLTKSEAYINISSYKNNYGFDDSDGNYIIRPNEQIEFRYEILLVLGTGSFGNVVLCSDHKYSNSTQKRYVAIKIIKNELDWSLQAVSEIKMLKLLSQKGLFNQYLLNYCDHFHFRGHMCIVTEVLSVNLYTFLEIIGFLGVSFKLLKRFATQILKGLDYIHTKKVIHCDIKPENIMIHLPSNFNLNSSQDPPDFEVRIIDFGSSCLESETSFSYIQSRFYRAPEVILGAKYSSKIDIWSFGCVIAEMFSGVPLLPGKTELEQIGLILELFGSPPSSYIVSERKRLMLQLKMGGTKNFNDPLVSDPVFNGRNRMPIDERKIKKTLLYSLFNLEGKINLQFLNLLLQSAGRATTGTAPSPFKRNVKLNSKSLEVALRLHSVREKRQEIAQFSKFLTRIFQWDPLDRQNPRELLESSFLA</sequence>
<dbReference type="OrthoDB" id="9332038at2759"/>
<feature type="compositionally biased region" description="Polar residues" evidence="8">
    <location>
        <begin position="109"/>
        <end position="123"/>
    </location>
</feature>
<keyword evidence="5" id="KW-0418">Kinase</keyword>
<protein>
    <submittedName>
        <fullName evidence="10">CIC11C00000004159</fullName>
    </submittedName>
</protein>
<dbReference type="InterPro" id="IPR000719">
    <property type="entry name" value="Prot_kinase_dom"/>
</dbReference>
<proteinExistence type="inferred from homology"/>
<evidence type="ECO:0000256" key="1">
    <source>
        <dbReference type="ARBA" id="ARBA00008867"/>
    </source>
</evidence>
<evidence type="ECO:0000256" key="5">
    <source>
        <dbReference type="ARBA" id="ARBA00022777"/>
    </source>
</evidence>
<dbReference type="STRING" id="45354.A0A1L0BJ64"/>
<dbReference type="EMBL" id="LT635758">
    <property type="protein sequence ID" value="SGZ51409.1"/>
    <property type="molecule type" value="Genomic_DNA"/>
</dbReference>